<reference evidence="2" key="1">
    <citation type="submission" date="2021-03" db="EMBL/GenBank/DDBJ databases">
        <authorList>
            <person name="Tagirdzhanova G."/>
        </authorList>
    </citation>
    <scope>NUCLEOTIDE SEQUENCE</scope>
</reference>
<evidence type="ECO:0000313" key="3">
    <source>
        <dbReference type="Proteomes" id="UP000664203"/>
    </source>
</evidence>
<comment type="caution">
    <text evidence="2">The sequence shown here is derived from an EMBL/GenBank/DDBJ whole genome shotgun (WGS) entry which is preliminary data.</text>
</comment>
<keyword evidence="3" id="KW-1185">Reference proteome</keyword>
<name>A0A8H3EPN5_9LECA</name>
<gene>
    <name evidence="2" type="ORF">ALECFALPRED_006006</name>
</gene>
<dbReference type="EMBL" id="CAJPDR010000038">
    <property type="protein sequence ID" value="CAF9909822.1"/>
    <property type="molecule type" value="Genomic_DNA"/>
</dbReference>
<proteinExistence type="predicted"/>
<dbReference type="AlphaFoldDB" id="A0A8H3EPN5"/>
<evidence type="ECO:0000313" key="2">
    <source>
        <dbReference type="EMBL" id="CAF9909822.1"/>
    </source>
</evidence>
<accession>A0A8H3EPN5</accession>
<evidence type="ECO:0000256" key="1">
    <source>
        <dbReference type="SAM" id="MobiDB-lite"/>
    </source>
</evidence>
<dbReference type="Gene3D" id="3.30.450.30">
    <property type="entry name" value="Dynein light chain 2a, cytoplasmic"/>
    <property type="match status" value="1"/>
</dbReference>
<feature type="region of interest" description="Disordered" evidence="1">
    <location>
        <begin position="195"/>
        <end position="240"/>
    </location>
</feature>
<protein>
    <submittedName>
        <fullName evidence="2">Uncharacterized protein</fullName>
    </submittedName>
</protein>
<organism evidence="2 3">
    <name type="scientific">Alectoria fallacina</name>
    <dbReference type="NCBI Taxonomy" id="1903189"/>
    <lineage>
        <taxon>Eukaryota</taxon>
        <taxon>Fungi</taxon>
        <taxon>Dikarya</taxon>
        <taxon>Ascomycota</taxon>
        <taxon>Pezizomycotina</taxon>
        <taxon>Lecanoromycetes</taxon>
        <taxon>OSLEUM clade</taxon>
        <taxon>Lecanoromycetidae</taxon>
        <taxon>Lecanorales</taxon>
        <taxon>Lecanorineae</taxon>
        <taxon>Parmeliaceae</taxon>
        <taxon>Alectoria</taxon>
    </lineage>
</organism>
<dbReference type="Proteomes" id="UP000664203">
    <property type="component" value="Unassembled WGS sequence"/>
</dbReference>
<sequence>MPSDLGQKPWIEEEQSPVPGIQIFNLHFPETAQSRVLSNINHPLRLRPEVDGSATIMLNAVAMKNLLSENVDENASHFAFFSRAGTIMGHDHAANVKAVKRFTAFAANTWAHNENSLKDTEKTVKPLTPGTTVLQAILKEDGKGLHCLIVQVDDLVGAVTHVREGTLLAALKGKEEFVGERDEVAGRIKGVEVSKGSDVATGGQGSKGDEVSGAEGSGAEDEGKGKGKEVEEEEKPSKMQILVWRSEGMGEYMANELGPKFKIPKGFY</sequence>
<dbReference type="OrthoDB" id="3924760at2759"/>